<sequence>MNVRSSPHLLLILLASLCATCAAATRHLDSYSSQNTVSKLNNGDGVYTDLNVTKFIPYADILHKYIESKGKGKDHCPIVHPRVEWRTLTEEQRQKWIDATWCLTSRPSIFAGTETNLDGKHTSLFDDFSLVHTKLFYKIHYLSAFLPWHRWYVYAREMAMRDCGFDGPFPYWDWSIDADTGNVQASPMLSNDFGIGGNGSYPNGTLTSGPFAYLPVSYTSDPVNQSVPVYEPHYLRRAFGTATAPNTTFPMFEEGFNTSAVRRVLTTSGSNFSTFSTLLEGLQRRLDIVGAGPHSAIHLAIGADAVQPHSPNEPLFFLHHTNIDRIWWFWQNSDTTGRGLPSQIVNFSDLSSRFWAYSGNTVEYAIDPTGGPKATLFDIQTLQGLILPNIETYKIMDITRPPLCYKYI</sequence>
<dbReference type="EMBL" id="LWDF02000312">
    <property type="protein sequence ID" value="KAE8250550.1"/>
    <property type="molecule type" value="Genomic_DNA"/>
</dbReference>
<evidence type="ECO:0000256" key="1">
    <source>
        <dbReference type="ARBA" id="ARBA00022723"/>
    </source>
</evidence>
<evidence type="ECO:0000256" key="2">
    <source>
        <dbReference type="ARBA" id="ARBA00023008"/>
    </source>
</evidence>
<dbReference type="Proteomes" id="UP000077521">
    <property type="component" value="Unassembled WGS sequence"/>
</dbReference>
<keyword evidence="5" id="KW-1185">Reference proteome</keyword>
<dbReference type="Gene3D" id="1.10.1280.10">
    <property type="entry name" value="Di-copper center containing domain from catechol oxidase"/>
    <property type="match status" value="1"/>
</dbReference>
<evidence type="ECO:0000259" key="3">
    <source>
        <dbReference type="PROSITE" id="PS00497"/>
    </source>
</evidence>
<comment type="caution">
    <text evidence="4">The sequence shown here is derived from an EMBL/GenBank/DDBJ whole genome shotgun (WGS) entry which is preliminary data.</text>
</comment>
<dbReference type="GO" id="GO:0016491">
    <property type="term" value="F:oxidoreductase activity"/>
    <property type="evidence" value="ECO:0007669"/>
    <property type="project" value="InterPro"/>
</dbReference>
<dbReference type="AlphaFoldDB" id="A0A177TK21"/>
<dbReference type="InterPro" id="IPR008922">
    <property type="entry name" value="Di-copper_centre_dom_sf"/>
</dbReference>
<accession>A0A177TK21</accession>
<dbReference type="PANTHER" id="PTHR11474:SF126">
    <property type="entry name" value="TYROSINASE-LIKE PROTEIN TYR-1-RELATED"/>
    <property type="match status" value="1"/>
</dbReference>
<gene>
    <name evidence="4" type="ORF">A4X13_0g4618</name>
</gene>
<dbReference type="PRINTS" id="PR00092">
    <property type="entry name" value="TYROSINASE"/>
</dbReference>
<dbReference type="Pfam" id="PF00264">
    <property type="entry name" value="Tyrosinase"/>
    <property type="match status" value="1"/>
</dbReference>
<keyword evidence="1" id="KW-0479">Metal-binding</keyword>
<dbReference type="InterPro" id="IPR050316">
    <property type="entry name" value="Tyrosinase/Hemocyanin"/>
</dbReference>
<dbReference type="InterPro" id="IPR002227">
    <property type="entry name" value="Tyrosinase_Cu-bd"/>
</dbReference>
<evidence type="ECO:0000313" key="4">
    <source>
        <dbReference type="EMBL" id="KAE8250550.1"/>
    </source>
</evidence>
<reference evidence="4" key="2">
    <citation type="journal article" date="2019" name="IMA Fungus">
        <title>Genome sequencing and comparison of five Tilletia species to identify candidate genes for the detection of regulated species infecting wheat.</title>
        <authorList>
            <person name="Nguyen H.D.T."/>
            <person name="Sultana T."/>
            <person name="Kesanakurti P."/>
            <person name="Hambleton S."/>
        </authorList>
    </citation>
    <scope>NUCLEOTIDE SEQUENCE</scope>
    <source>
        <strain evidence="4">DAOMC 236416</strain>
    </source>
</reference>
<evidence type="ECO:0000313" key="5">
    <source>
        <dbReference type="Proteomes" id="UP000077521"/>
    </source>
</evidence>
<name>A0A177TK21_9BASI</name>
<dbReference type="PANTHER" id="PTHR11474">
    <property type="entry name" value="TYROSINASE FAMILY MEMBER"/>
    <property type="match status" value="1"/>
</dbReference>
<keyword evidence="2" id="KW-0186">Copper</keyword>
<dbReference type="PROSITE" id="PS00497">
    <property type="entry name" value="TYROSINASE_1"/>
    <property type="match status" value="1"/>
</dbReference>
<reference evidence="4" key="1">
    <citation type="submission" date="2016-04" db="EMBL/GenBank/DDBJ databases">
        <authorList>
            <person name="Nguyen H.D."/>
            <person name="Samba Siva P."/>
            <person name="Cullis J."/>
            <person name="Levesque C.A."/>
            <person name="Hambleton S."/>
        </authorList>
    </citation>
    <scope>NUCLEOTIDE SEQUENCE</scope>
    <source>
        <strain evidence="4">DAOMC 236416</strain>
    </source>
</reference>
<dbReference type="GO" id="GO:0046872">
    <property type="term" value="F:metal ion binding"/>
    <property type="evidence" value="ECO:0007669"/>
    <property type="project" value="UniProtKB-KW"/>
</dbReference>
<protein>
    <recommendedName>
        <fullName evidence="3">Tyrosinase copper-binding domain-containing protein</fullName>
    </recommendedName>
</protein>
<proteinExistence type="predicted"/>
<feature type="domain" description="Tyrosinase copper-binding" evidence="3">
    <location>
        <begin position="140"/>
        <end position="157"/>
    </location>
</feature>
<organism evidence="4 5">
    <name type="scientific">Tilletia indica</name>
    <dbReference type="NCBI Taxonomy" id="43049"/>
    <lineage>
        <taxon>Eukaryota</taxon>
        <taxon>Fungi</taxon>
        <taxon>Dikarya</taxon>
        <taxon>Basidiomycota</taxon>
        <taxon>Ustilaginomycotina</taxon>
        <taxon>Exobasidiomycetes</taxon>
        <taxon>Tilletiales</taxon>
        <taxon>Tilletiaceae</taxon>
        <taxon>Tilletia</taxon>
    </lineage>
</organism>
<dbReference type="SUPFAM" id="SSF48056">
    <property type="entry name" value="Di-copper centre-containing domain"/>
    <property type="match status" value="1"/>
</dbReference>